<name>A0ABW7NZ71_9GAMM</name>
<organism evidence="2 3">
    <name type="scientific">Oceanimonas smirnovii</name>
    <dbReference type="NCBI Taxonomy" id="264574"/>
    <lineage>
        <taxon>Bacteria</taxon>
        <taxon>Pseudomonadati</taxon>
        <taxon>Pseudomonadota</taxon>
        <taxon>Gammaproteobacteria</taxon>
        <taxon>Aeromonadales</taxon>
        <taxon>Aeromonadaceae</taxon>
        <taxon>Oceanimonas</taxon>
    </lineage>
</organism>
<accession>A0ABW7NZ71</accession>
<dbReference type="Gene3D" id="3.40.50.300">
    <property type="entry name" value="P-loop containing nucleotide triphosphate hydrolases"/>
    <property type="match status" value="1"/>
</dbReference>
<dbReference type="InterPro" id="IPR027417">
    <property type="entry name" value="P-loop_NTPase"/>
</dbReference>
<protein>
    <submittedName>
        <fullName evidence="2">Cell division inhibitor</fullName>
    </submittedName>
</protein>
<dbReference type="RefSeq" id="WP_346351972.1">
    <property type="nucleotide sequence ID" value="NZ_CP166302.1"/>
</dbReference>
<comment type="caution">
    <text evidence="2">The sequence shown here is derived from an EMBL/GenBank/DDBJ whole genome shotgun (WGS) entry which is preliminary data.</text>
</comment>
<dbReference type="Proteomes" id="UP001610706">
    <property type="component" value="Unassembled WGS sequence"/>
</dbReference>
<reference evidence="2 3" key="1">
    <citation type="submission" date="2024-08" db="EMBL/GenBank/DDBJ databases">
        <title>Oceanimonas smirnovii Genome sequencing and assembly.</title>
        <authorList>
            <person name="Tang B."/>
        </authorList>
    </citation>
    <scope>NUCLEOTIDE SEQUENCE [LARGE SCALE GENOMIC DNA]</scope>
    <source>
        <strain evidence="2 3">OS2020-119</strain>
    </source>
</reference>
<evidence type="ECO:0000313" key="2">
    <source>
        <dbReference type="EMBL" id="MFH7564365.1"/>
    </source>
</evidence>
<feature type="region of interest" description="Disordered" evidence="1">
    <location>
        <begin position="1"/>
        <end position="23"/>
    </location>
</feature>
<sequence length="127" mass="13430">MMNLSLTRNQAAHSRTSSRSCVTHSTASQAGELSRLVALSQTSTGWIVIANAPGRLCRKTLAATGLNPARVIDARQLNAAQLQRALASPAIAAVVCWQEQDGAFLRNRQASGRLFVISPAVPAGTLH</sequence>
<dbReference type="EMBL" id="JBGFTR010000003">
    <property type="protein sequence ID" value="MFH7564365.1"/>
    <property type="molecule type" value="Genomic_DNA"/>
</dbReference>
<proteinExistence type="predicted"/>
<keyword evidence="3" id="KW-1185">Reference proteome</keyword>
<evidence type="ECO:0000256" key="1">
    <source>
        <dbReference type="SAM" id="MobiDB-lite"/>
    </source>
</evidence>
<gene>
    <name evidence="2" type="ORF">AB9R89_03390</name>
</gene>
<dbReference type="SUPFAM" id="SSF52540">
    <property type="entry name" value="P-loop containing nucleoside triphosphate hydrolases"/>
    <property type="match status" value="1"/>
</dbReference>
<evidence type="ECO:0000313" key="3">
    <source>
        <dbReference type="Proteomes" id="UP001610706"/>
    </source>
</evidence>